<protein>
    <submittedName>
        <fullName evidence="1">Uncharacterized protein</fullName>
    </submittedName>
</protein>
<name>A0ABV7XP16_9GAMM</name>
<organism evidence="1 2">
    <name type="scientific">Luteimonas soli</name>
    <dbReference type="NCBI Taxonomy" id="1648966"/>
    <lineage>
        <taxon>Bacteria</taxon>
        <taxon>Pseudomonadati</taxon>
        <taxon>Pseudomonadota</taxon>
        <taxon>Gammaproteobacteria</taxon>
        <taxon>Lysobacterales</taxon>
        <taxon>Lysobacteraceae</taxon>
        <taxon>Luteimonas</taxon>
    </lineage>
</organism>
<sequence>MPIPVIEDNRDIAANGVTGLHPAAMRVDLLFCAKLWSIFQSEEEKTCTGA</sequence>
<accession>A0ABV7XP16</accession>
<evidence type="ECO:0000313" key="2">
    <source>
        <dbReference type="Proteomes" id="UP001595705"/>
    </source>
</evidence>
<proteinExistence type="predicted"/>
<evidence type="ECO:0000313" key="1">
    <source>
        <dbReference type="EMBL" id="MFC3716768.1"/>
    </source>
</evidence>
<dbReference type="RefSeq" id="WP_386744154.1">
    <property type="nucleotide sequence ID" value="NZ_JBHRYA010000007.1"/>
</dbReference>
<keyword evidence="2" id="KW-1185">Reference proteome</keyword>
<dbReference type="EMBL" id="JBHRYA010000007">
    <property type="protein sequence ID" value="MFC3716768.1"/>
    <property type="molecule type" value="Genomic_DNA"/>
</dbReference>
<reference evidence="2" key="1">
    <citation type="journal article" date="2019" name="Int. J. Syst. Evol. Microbiol.">
        <title>The Global Catalogue of Microorganisms (GCM) 10K type strain sequencing project: providing services to taxonomists for standard genome sequencing and annotation.</title>
        <authorList>
            <consortium name="The Broad Institute Genomics Platform"/>
            <consortium name="The Broad Institute Genome Sequencing Center for Infectious Disease"/>
            <person name="Wu L."/>
            <person name="Ma J."/>
        </authorList>
    </citation>
    <scope>NUCLEOTIDE SEQUENCE [LARGE SCALE GENOMIC DNA]</scope>
    <source>
        <strain evidence="2">KCTC 42441</strain>
    </source>
</reference>
<dbReference type="Proteomes" id="UP001595705">
    <property type="component" value="Unassembled WGS sequence"/>
</dbReference>
<comment type="caution">
    <text evidence="1">The sequence shown here is derived from an EMBL/GenBank/DDBJ whole genome shotgun (WGS) entry which is preliminary data.</text>
</comment>
<gene>
    <name evidence="1" type="ORF">ACFONC_11465</name>
</gene>